<dbReference type="PANTHER" id="PTHR30329:SF21">
    <property type="entry name" value="LIPOPROTEIN YIAD-RELATED"/>
    <property type="match status" value="1"/>
</dbReference>
<organism evidence="5 6">
    <name type="scientific">Panagrolaimus superbus</name>
    <dbReference type="NCBI Taxonomy" id="310955"/>
    <lineage>
        <taxon>Eukaryota</taxon>
        <taxon>Metazoa</taxon>
        <taxon>Ecdysozoa</taxon>
        <taxon>Nematoda</taxon>
        <taxon>Chromadorea</taxon>
        <taxon>Rhabditida</taxon>
        <taxon>Tylenchina</taxon>
        <taxon>Panagrolaimomorpha</taxon>
        <taxon>Panagrolaimoidea</taxon>
        <taxon>Panagrolaimidae</taxon>
        <taxon>Panagrolaimus</taxon>
    </lineage>
</organism>
<evidence type="ECO:0000313" key="6">
    <source>
        <dbReference type="WBParaSite" id="PSU_v2.g9143.t1"/>
    </source>
</evidence>
<dbReference type="CDD" id="cd07185">
    <property type="entry name" value="OmpA_C-like"/>
    <property type="match status" value="1"/>
</dbReference>
<proteinExistence type="predicted"/>
<comment type="subcellular location">
    <subcellularLocation>
        <location evidence="1">Cell outer membrane</location>
    </subcellularLocation>
</comment>
<dbReference type="SUPFAM" id="SSF103088">
    <property type="entry name" value="OmpA-like"/>
    <property type="match status" value="1"/>
</dbReference>
<reference evidence="6" key="1">
    <citation type="submission" date="2022-11" db="UniProtKB">
        <authorList>
            <consortium name="WormBaseParasite"/>
        </authorList>
    </citation>
    <scope>IDENTIFICATION</scope>
</reference>
<name>A0A914Z9Z6_9BILA</name>
<dbReference type="PANTHER" id="PTHR30329">
    <property type="entry name" value="STATOR ELEMENT OF FLAGELLAR MOTOR COMPLEX"/>
    <property type="match status" value="1"/>
</dbReference>
<keyword evidence="3" id="KW-0998">Cell outer membrane</keyword>
<feature type="domain" description="OmpA-like" evidence="4">
    <location>
        <begin position="12"/>
        <end position="136"/>
    </location>
</feature>
<dbReference type="InterPro" id="IPR006664">
    <property type="entry name" value="OMP_bac"/>
</dbReference>
<keyword evidence="5" id="KW-1185">Reference proteome</keyword>
<sequence length="136" mass="14327">MCFSSGCGAENHNHSAFSLSGDVAFAFGSATLTSAGLSTIRDIAGQLKQMSAIERVTVSGHTDRIGSAASNQRLSQQRAQTVRQALSAQGIPAAAIVTQGFGQDRPLVQCDQPNRSDLIACLAPNRRVDIEVQGQR</sequence>
<dbReference type="PRINTS" id="PR01021">
    <property type="entry name" value="OMPADOMAIN"/>
</dbReference>
<dbReference type="Gene3D" id="3.30.1330.60">
    <property type="entry name" value="OmpA-like domain"/>
    <property type="match status" value="1"/>
</dbReference>
<evidence type="ECO:0000259" key="4">
    <source>
        <dbReference type="PROSITE" id="PS51123"/>
    </source>
</evidence>
<dbReference type="PROSITE" id="PS51123">
    <property type="entry name" value="OMPA_2"/>
    <property type="match status" value="1"/>
</dbReference>
<dbReference type="Proteomes" id="UP000887577">
    <property type="component" value="Unplaced"/>
</dbReference>
<evidence type="ECO:0000256" key="1">
    <source>
        <dbReference type="ARBA" id="ARBA00004442"/>
    </source>
</evidence>
<evidence type="ECO:0000256" key="2">
    <source>
        <dbReference type="ARBA" id="ARBA00023136"/>
    </source>
</evidence>
<dbReference type="PRINTS" id="PR01023">
    <property type="entry name" value="NAFLGMOTY"/>
</dbReference>
<dbReference type="Pfam" id="PF00691">
    <property type="entry name" value="OmpA"/>
    <property type="match status" value="1"/>
</dbReference>
<dbReference type="WBParaSite" id="PSU_v2.g9143.t1">
    <property type="protein sequence ID" value="PSU_v2.g9143.t1"/>
    <property type="gene ID" value="PSU_v2.g9143"/>
</dbReference>
<keyword evidence="2" id="KW-0472">Membrane</keyword>
<evidence type="ECO:0000256" key="3">
    <source>
        <dbReference type="ARBA" id="ARBA00023237"/>
    </source>
</evidence>
<dbReference type="InterPro" id="IPR050330">
    <property type="entry name" value="Bact_OuterMem_StrucFunc"/>
</dbReference>
<dbReference type="InterPro" id="IPR036737">
    <property type="entry name" value="OmpA-like_sf"/>
</dbReference>
<evidence type="ECO:0000313" key="5">
    <source>
        <dbReference type="Proteomes" id="UP000887577"/>
    </source>
</evidence>
<protein>
    <submittedName>
        <fullName evidence="6">OmpA-like domain-containing protein</fullName>
    </submittedName>
</protein>
<accession>A0A914Z9Z6</accession>
<dbReference type="AlphaFoldDB" id="A0A914Z9Z6"/>
<dbReference type="InterPro" id="IPR006665">
    <property type="entry name" value="OmpA-like"/>
</dbReference>
<dbReference type="GO" id="GO:0016020">
    <property type="term" value="C:membrane"/>
    <property type="evidence" value="ECO:0007669"/>
    <property type="project" value="InterPro"/>
</dbReference>